<reference evidence="1 2" key="1">
    <citation type="journal article" date="2010" name="Science">
        <title>Genomic comparison of the ants Camponotus floridanus and Harpegnathos saltator.</title>
        <authorList>
            <person name="Bonasio R."/>
            <person name="Zhang G."/>
            <person name="Ye C."/>
            <person name="Mutti N.S."/>
            <person name="Fang X."/>
            <person name="Qin N."/>
            <person name="Donahue G."/>
            <person name="Yang P."/>
            <person name="Li Q."/>
            <person name="Li C."/>
            <person name="Zhang P."/>
            <person name="Huang Z."/>
            <person name="Berger S.L."/>
            <person name="Reinberg D."/>
            <person name="Wang J."/>
            <person name="Liebig J."/>
        </authorList>
    </citation>
    <scope>NUCLEOTIDE SEQUENCE [LARGE SCALE GENOMIC DNA]</scope>
    <source>
        <strain evidence="1 2">R22 G/1</strain>
    </source>
</reference>
<accession>E2BV42</accession>
<dbReference type="EMBL" id="GL450810">
    <property type="protein sequence ID" value="EFN80432.1"/>
    <property type="molecule type" value="Genomic_DNA"/>
</dbReference>
<protein>
    <recommendedName>
        <fullName evidence="3">Mos1 transposase HTH domain-containing protein</fullName>
    </recommendedName>
</protein>
<gene>
    <name evidence="1" type="ORF">EAI_02884</name>
</gene>
<sequence length="40" mass="4769">VDQRICIKFCVANQINFTQTLGMLRKTYLEDCLSRTRIFE</sequence>
<name>E2BV42_HARSA</name>
<keyword evidence="2" id="KW-1185">Reference proteome</keyword>
<proteinExistence type="predicted"/>
<evidence type="ECO:0000313" key="1">
    <source>
        <dbReference type="EMBL" id="EFN80432.1"/>
    </source>
</evidence>
<feature type="non-terminal residue" evidence="1">
    <location>
        <position position="40"/>
    </location>
</feature>
<evidence type="ECO:0008006" key="3">
    <source>
        <dbReference type="Google" id="ProtNLM"/>
    </source>
</evidence>
<dbReference type="InParanoid" id="E2BV42"/>
<organism evidence="2">
    <name type="scientific">Harpegnathos saltator</name>
    <name type="common">Jerdon's jumping ant</name>
    <dbReference type="NCBI Taxonomy" id="610380"/>
    <lineage>
        <taxon>Eukaryota</taxon>
        <taxon>Metazoa</taxon>
        <taxon>Ecdysozoa</taxon>
        <taxon>Arthropoda</taxon>
        <taxon>Hexapoda</taxon>
        <taxon>Insecta</taxon>
        <taxon>Pterygota</taxon>
        <taxon>Neoptera</taxon>
        <taxon>Endopterygota</taxon>
        <taxon>Hymenoptera</taxon>
        <taxon>Apocrita</taxon>
        <taxon>Aculeata</taxon>
        <taxon>Formicoidea</taxon>
        <taxon>Formicidae</taxon>
        <taxon>Ponerinae</taxon>
        <taxon>Ponerini</taxon>
        <taxon>Harpegnathos</taxon>
    </lineage>
</organism>
<dbReference type="AlphaFoldDB" id="E2BV42"/>
<dbReference type="Proteomes" id="UP000008237">
    <property type="component" value="Unassembled WGS sequence"/>
</dbReference>
<feature type="non-terminal residue" evidence="1">
    <location>
        <position position="1"/>
    </location>
</feature>
<evidence type="ECO:0000313" key="2">
    <source>
        <dbReference type="Proteomes" id="UP000008237"/>
    </source>
</evidence>